<name>C8VVE7_DESAS</name>
<evidence type="ECO:0008006" key="4">
    <source>
        <dbReference type="Google" id="ProtNLM"/>
    </source>
</evidence>
<dbReference type="NCBIfam" id="TIGR03510">
    <property type="entry name" value="XapX"/>
    <property type="match status" value="1"/>
</dbReference>
<dbReference type="RefSeq" id="WP_012813468.1">
    <property type="nucleotide sequence ID" value="NC_013216.1"/>
</dbReference>
<protein>
    <recommendedName>
        <fullName evidence="4">XapX domain protein</fullName>
    </recommendedName>
</protein>
<feature type="transmembrane region" description="Helical" evidence="1">
    <location>
        <begin position="6"/>
        <end position="23"/>
    </location>
</feature>
<dbReference type="eggNOG" id="ENOG5032608">
    <property type="taxonomic scope" value="Bacteria"/>
</dbReference>
<feature type="transmembrane region" description="Helical" evidence="1">
    <location>
        <begin position="35"/>
        <end position="54"/>
    </location>
</feature>
<keyword evidence="1" id="KW-0812">Transmembrane</keyword>
<evidence type="ECO:0000313" key="2">
    <source>
        <dbReference type="EMBL" id="ACV61016.1"/>
    </source>
</evidence>
<sequence length="57" mass="6021">MNLKEILMSTASGFVVGILFARVKLPVPAPPTLSGVMGVVGMFLGYILAVRVMGWGK</sequence>
<dbReference type="Proteomes" id="UP000002217">
    <property type="component" value="Chromosome"/>
</dbReference>
<gene>
    <name evidence="2" type="ordered locus">Dtox_0053</name>
</gene>
<dbReference type="AlphaFoldDB" id="C8VVE7"/>
<dbReference type="STRING" id="485916.Dtox_0053"/>
<evidence type="ECO:0000256" key="1">
    <source>
        <dbReference type="SAM" id="Phobius"/>
    </source>
</evidence>
<evidence type="ECO:0000313" key="3">
    <source>
        <dbReference type="Proteomes" id="UP000002217"/>
    </source>
</evidence>
<dbReference type="HOGENOM" id="CLU_171061_3_0_9"/>
<keyword evidence="3" id="KW-1185">Reference proteome</keyword>
<proteinExistence type="predicted"/>
<reference evidence="2 3" key="1">
    <citation type="journal article" date="2009" name="Stand. Genomic Sci.">
        <title>Complete genome sequence of Desulfotomaculum acetoxidans type strain (5575).</title>
        <authorList>
            <person name="Spring S."/>
            <person name="Lapidus A."/>
            <person name="Schroder M."/>
            <person name="Gleim D."/>
            <person name="Sims D."/>
            <person name="Meincke L."/>
            <person name="Glavina Del Rio T."/>
            <person name="Tice H."/>
            <person name="Copeland A."/>
            <person name="Cheng J.F."/>
            <person name="Lucas S."/>
            <person name="Chen F."/>
            <person name="Nolan M."/>
            <person name="Bruce D."/>
            <person name="Goodwin L."/>
            <person name="Pitluck S."/>
            <person name="Ivanova N."/>
            <person name="Mavromatis K."/>
            <person name="Mikhailova N."/>
            <person name="Pati A."/>
            <person name="Chen A."/>
            <person name="Palaniappan K."/>
            <person name="Land M."/>
            <person name="Hauser L."/>
            <person name="Chang Y.J."/>
            <person name="Jeffries C.D."/>
            <person name="Chain P."/>
            <person name="Saunders E."/>
            <person name="Brettin T."/>
            <person name="Detter J.C."/>
            <person name="Goker M."/>
            <person name="Bristow J."/>
            <person name="Eisen J.A."/>
            <person name="Markowitz V."/>
            <person name="Hugenholtz P."/>
            <person name="Kyrpides N.C."/>
            <person name="Klenk H.P."/>
            <person name="Han C."/>
        </authorList>
    </citation>
    <scope>NUCLEOTIDE SEQUENCE [LARGE SCALE GENOMIC DNA]</scope>
    <source>
        <strain evidence="3">ATCC 49208 / DSM 771 / VKM B-1644</strain>
    </source>
</reference>
<accession>C8VVE7</accession>
<dbReference type="KEGG" id="dae:Dtox_0053"/>
<keyword evidence="1" id="KW-0472">Membrane</keyword>
<keyword evidence="1" id="KW-1133">Transmembrane helix</keyword>
<dbReference type="EMBL" id="CP001720">
    <property type="protein sequence ID" value="ACV61016.1"/>
    <property type="molecule type" value="Genomic_DNA"/>
</dbReference>
<dbReference type="InterPro" id="IPR020017">
    <property type="entry name" value="XapX_domain"/>
</dbReference>
<organism evidence="2 3">
    <name type="scientific">Desulfofarcimen acetoxidans (strain ATCC 49208 / DSM 771 / KCTC 5769 / VKM B-1644 / 5575)</name>
    <name type="common">Desulfotomaculum acetoxidans</name>
    <dbReference type="NCBI Taxonomy" id="485916"/>
    <lineage>
        <taxon>Bacteria</taxon>
        <taxon>Bacillati</taxon>
        <taxon>Bacillota</taxon>
        <taxon>Clostridia</taxon>
        <taxon>Eubacteriales</taxon>
        <taxon>Peptococcaceae</taxon>
        <taxon>Desulfofarcimen</taxon>
    </lineage>
</organism>